<dbReference type="CDD" id="cd02883">
    <property type="entry name" value="NUDIX_Hydrolase"/>
    <property type="match status" value="1"/>
</dbReference>
<proteinExistence type="predicted"/>
<dbReference type="InterPro" id="IPR015797">
    <property type="entry name" value="NUDIX_hydrolase-like_dom_sf"/>
</dbReference>
<sequence length="187" mass="20917">MSSLDDKENSEALMVLCDKDIFPDALDLTSVVWKDRLTGKVVLFNEENEIALIGNKVNDFFLLPGGGIENAESVVEGVKRECQEETGCEIEIQNALGITEDFRARDGRHCISYGYCAKTISYGTAVPTKKETDIGAYVRWLSLPEAIALFVSQEKKVKAGEVKFYNTCFNIFRDSLFVRRAQDIIQG</sequence>
<feature type="domain" description="Nudix hydrolase" evidence="1">
    <location>
        <begin position="34"/>
        <end position="163"/>
    </location>
</feature>
<protein>
    <recommendedName>
        <fullName evidence="1">Nudix hydrolase domain-containing protein</fullName>
    </recommendedName>
</protein>
<gene>
    <name evidence="2" type="ORF">A2569_00520</name>
</gene>
<evidence type="ECO:0000313" key="3">
    <source>
        <dbReference type="Proteomes" id="UP000177090"/>
    </source>
</evidence>
<organism evidence="2 3">
    <name type="scientific">Candidatus Vogelbacteria bacterium RIFOXYD1_FULL_51_18</name>
    <dbReference type="NCBI Taxonomy" id="1802440"/>
    <lineage>
        <taxon>Bacteria</taxon>
        <taxon>Candidatus Vogeliibacteriota</taxon>
    </lineage>
</organism>
<name>A0A1G2QKZ9_9BACT</name>
<dbReference type="Proteomes" id="UP000177090">
    <property type="component" value="Unassembled WGS sequence"/>
</dbReference>
<dbReference type="STRING" id="1802440.A2569_00520"/>
<dbReference type="EMBL" id="MHTL01000002">
    <property type="protein sequence ID" value="OHA61324.1"/>
    <property type="molecule type" value="Genomic_DNA"/>
</dbReference>
<comment type="caution">
    <text evidence="2">The sequence shown here is derived from an EMBL/GenBank/DDBJ whole genome shotgun (WGS) entry which is preliminary data.</text>
</comment>
<dbReference type="InterPro" id="IPR000086">
    <property type="entry name" value="NUDIX_hydrolase_dom"/>
</dbReference>
<dbReference type="PANTHER" id="PTHR43736:SF1">
    <property type="entry name" value="DIHYDRONEOPTERIN TRIPHOSPHATE DIPHOSPHATASE"/>
    <property type="match status" value="1"/>
</dbReference>
<dbReference type="AlphaFoldDB" id="A0A1G2QKZ9"/>
<dbReference type="PROSITE" id="PS51462">
    <property type="entry name" value="NUDIX"/>
    <property type="match status" value="1"/>
</dbReference>
<accession>A0A1G2QKZ9</accession>
<dbReference type="Pfam" id="PF00293">
    <property type="entry name" value="NUDIX"/>
    <property type="match status" value="1"/>
</dbReference>
<reference evidence="2 3" key="1">
    <citation type="journal article" date="2016" name="Nat. Commun.">
        <title>Thousands of microbial genomes shed light on interconnected biogeochemical processes in an aquifer system.</title>
        <authorList>
            <person name="Anantharaman K."/>
            <person name="Brown C.T."/>
            <person name="Hug L.A."/>
            <person name="Sharon I."/>
            <person name="Castelle C.J."/>
            <person name="Probst A.J."/>
            <person name="Thomas B.C."/>
            <person name="Singh A."/>
            <person name="Wilkins M.J."/>
            <person name="Karaoz U."/>
            <person name="Brodie E.L."/>
            <person name="Williams K.H."/>
            <person name="Hubbard S.S."/>
            <person name="Banfield J.F."/>
        </authorList>
    </citation>
    <scope>NUCLEOTIDE SEQUENCE [LARGE SCALE GENOMIC DNA]</scope>
</reference>
<dbReference type="PANTHER" id="PTHR43736">
    <property type="entry name" value="ADP-RIBOSE PYROPHOSPHATASE"/>
    <property type="match status" value="1"/>
</dbReference>
<evidence type="ECO:0000259" key="1">
    <source>
        <dbReference type="PROSITE" id="PS51462"/>
    </source>
</evidence>
<dbReference type="SUPFAM" id="SSF55811">
    <property type="entry name" value="Nudix"/>
    <property type="match status" value="1"/>
</dbReference>
<dbReference type="Gene3D" id="3.90.79.10">
    <property type="entry name" value="Nucleoside Triphosphate Pyrophosphohydrolase"/>
    <property type="match status" value="1"/>
</dbReference>
<evidence type="ECO:0000313" key="2">
    <source>
        <dbReference type="EMBL" id="OHA61324.1"/>
    </source>
</evidence>